<evidence type="ECO:0000256" key="2">
    <source>
        <dbReference type="SAM" id="MobiDB-lite"/>
    </source>
</evidence>
<accession>G0V049</accession>
<dbReference type="PANTHER" id="PTHR10804:SF11">
    <property type="entry name" value="PROLIFERATION-ASSOCIATED PROTEIN 2G4"/>
    <property type="match status" value="1"/>
</dbReference>
<reference evidence="4" key="1">
    <citation type="journal article" date="2012" name="Proc. Natl. Acad. Sci. U.S.A.">
        <title>Antigenic diversity is generated by distinct evolutionary mechanisms in African trypanosome species.</title>
        <authorList>
            <person name="Jackson A.P."/>
            <person name="Berry A."/>
            <person name="Aslett M."/>
            <person name="Allison H.C."/>
            <person name="Burton P."/>
            <person name="Vavrova-Anderson J."/>
            <person name="Brown R."/>
            <person name="Browne H."/>
            <person name="Corton N."/>
            <person name="Hauser H."/>
            <person name="Gamble J."/>
            <person name="Gilderthorp R."/>
            <person name="Marcello L."/>
            <person name="McQuillan J."/>
            <person name="Otto T.D."/>
            <person name="Quail M.A."/>
            <person name="Sanders M.J."/>
            <person name="van Tonder A."/>
            <person name="Ginger M.L."/>
            <person name="Field M.C."/>
            <person name="Barry J.D."/>
            <person name="Hertz-Fowler C."/>
            <person name="Berriman M."/>
        </authorList>
    </citation>
    <scope>NUCLEOTIDE SEQUENCE</scope>
    <source>
        <strain evidence="4">IL3000</strain>
    </source>
</reference>
<dbReference type="SUPFAM" id="SSF46785">
    <property type="entry name" value="Winged helix' DNA-binding domain"/>
    <property type="match status" value="1"/>
</dbReference>
<evidence type="ECO:0000313" key="4">
    <source>
        <dbReference type="EMBL" id="CCC95019.1"/>
    </source>
</evidence>
<dbReference type="InterPro" id="IPR000994">
    <property type="entry name" value="Pept_M24"/>
</dbReference>
<dbReference type="InterPro" id="IPR036388">
    <property type="entry name" value="WH-like_DNA-bd_sf"/>
</dbReference>
<organism evidence="4">
    <name type="scientific">Trypanosoma congolense (strain IL3000)</name>
    <dbReference type="NCBI Taxonomy" id="1068625"/>
    <lineage>
        <taxon>Eukaryota</taxon>
        <taxon>Discoba</taxon>
        <taxon>Euglenozoa</taxon>
        <taxon>Kinetoplastea</taxon>
        <taxon>Metakinetoplastina</taxon>
        <taxon>Trypanosomatida</taxon>
        <taxon>Trypanosomatidae</taxon>
        <taxon>Trypanosoma</taxon>
        <taxon>Nannomonas</taxon>
    </lineage>
</organism>
<dbReference type="VEuPathDB" id="TriTrypDB:TcIL3000.11.4240"/>
<proteinExistence type="inferred from homology"/>
<dbReference type="Pfam" id="PF00557">
    <property type="entry name" value="Peptidase_M24"/>
    <property type="match status" value="1"/>
</dbReference>
<feature type="region of interest" description="Disordered" evidence="2">
    <location>
        <begin position="508"/>
        <end position="528"/>
    </location>
</feature>
<feature type="domain" description="Peptidase M24" evidence="3">
    <location>
        <begin position="118"/>
        <end position="281"/>
    </location>
</feature>
<name>G0V049_TRYCI</name>
<feature type="compositionally biased region" description="Polar residues" evidence="2">
    <location>
        <begin position="24"/>
        <end position="40"/>
    </location>
</feature>
<dbReference type="EMBL" id="HE575324">
    <property type="protein sequence ID" value="CCC95019.1"/>
    <property type="molecule type" value="Genomic_DNA"/>
</dbReference>
<gene>
    <name evidence="4" type="ORF">TCIL3000_11_4240</name>
</gene>
<evidence type="ECO:0000259" key="3">
    <source>
        <dbReference type="Pfam" id="PF00557"/>
    </source>
</evidence>
<dbReference type="Gene3D" id="3.90.230.10">
    <property type="entry name" value="Creatinase/methionine aminopeptidase superfamily"/>
    <property type="match status" value="1"/>
</dbReference>
<feature type="compositionally biased region" description="Polar residues" evidence="2">
    <location>
        <begin position="1"/>
        <end position="10"/>
    </location>
</feature>
<dbReference type="InterPro" id="IPR036390">
    <property type="entry name" value="WH_DNA-bd_sf"/>
</dbReference>
<protein>
    <recommendedName>
        <fullName evidence="3">Peptidase M24 domain-containing protein</fullName>
    </recommendedName>
</protein>
<dbReference type="AlphaFoldDB" id="G0V049"/>
<comment type="similarity">
    <text evidence="1">Belongs to the peptidase M24 family.</text>
</comment>
<dbReference type="SUPFAM" id="SSF55920">
    <property type="entry name" value="Creatinase/aminopeptidase"/>
    <property type="match status" value="1"/>
</dbReference>
<dbReference type="PANTHER" id="PTHR10804">
    <property type="entry name" value="PROTEASE FAMILY M24 METHIONYL AMINOPEPTIDASE, AMINOPEPTIDASE P"/>
    <property type="match status" value="1"/>
</dbReference>
<dbReference type="InterPro" id="IPR047113">
    <property type="entry name" value="PA2G4/ARX1"/>
</dbReference>
<dbReference type="Gene3D" id="1.10.10.10">
    <property type="entry name" value="Winged helix-like DNA-binding domain superfamily/Winged helix DNA-binding domain"/>
    <property type="match status" value="1"/>
</dbReference>
<feature type="compositionally biased region" description="Polar residues" evidence="2">
    <location>
        <begin position="73"/>
        <end position="85"/>
    </location>
</feature>
<feature type="region of interest" description="Disordered" evidence="2">
    <location>
        <begin position="1"/>
        <end position="85"/>
    </location>
</feature>
<sequence>MGRGYSNSRSRSARPTLGMKRNRSMSLQKQLTTAVKTSGVTRDGKAFESAKPTARSSVRKSVDKSPAADSRSKTLSRGRSASTIRQRVADMERELSDQLEGEEKKNETINNPDVMTKYKFAGRAVDEVMGLVAAACVPGADCSKLCQLGDTELLQRIGEVFKKRDENKNLRPRGLSYPTNISVNQILCNYAPLDDSPSTILRGGDVVKIHMGCHLDGYPVCAARTIIVPFDFSVSSKGDIEGDTAVTSSRDFAAKRGATPHSAPGTTFRSLTQGGSNAIEAARVALHGIIHLMQPGSVNRDITDFIHRVGNYYGVQALEGVLSNRTKRWVPDGMDCIITRRVVAEAPHQDVADCTVDSNQVWTLDVAFTDHESYKVRADDDAPTTLFRRTEVDVSTDFRLTSVNSTLKEITEKHHCFPFNLRYMSSVPKARLALSVLRNNSIVDPLPVLRIKGERHITARFSATVAVSRKRITVLCGMPPQEPLVVPDNRQPAPIPDDIALVLSKPLEFGQDDQPARKKAKTEAVQRK</sequence>
<dbReference type="InterPro" id="IPR036005">
    <property type="entry name" value="Creatinase/aminopeptidase-like"/>
</dbReference>
<evidence type="ECO:0000256" key="1">
    <source>
        <dbReference type="ARBA" id="ARBA00007319"/>
    </source>
</evidence>